<accession>A0A8H6G8A7</accession>
<protein>
    <recommendedName>
        <fullName evidence="1">Ndc10 domain-containing protein</fullName>
    </recommendedName>
</protein>
<reference evidence="2 6" key="1">
    <citation type="journal article" date="2020" name="bioRxiv">
        <title>A chromosome-scale genome assembly for the Fusarium oxysporum strain Fo5176 to establish a model Arabidopsis-fungal pathosystem.</title>
        <authorList>
            <person name="Fokkens L."/>
            <person name="Guo L."/>
            <person name="Dora S."/>
            <person name="Wang B."/>
            <person name="Ye K."/>
            <person name="Sanchez-Rodriguez C."/>
            <person name="Croll D."/>
        </authorList>
    </citation>
    <scope>NUCLEOTIDE SEQUENCE [LARGE SCALE GENOMIC DNA]</scope>
    <source>
        <strain evidence="2 6">Fo5176</strain>
    </source>
</reference>
<evidence type="ECO:0000313" key="5">
    <source>
        <dbReference type="EMBL" id="KAF6524821.1"/>
    </source>
</evidence>
<dbReference type="EMBL" id="JACDXP010000017">
    <property type="protein sequence ID" value="KAF6513248.1"/>
    <property type="molecule type" value="Genomic_DNA"/>
</dbReference>
<dbReference type="EMBL" id="JACDXP010000011">
    <property type="protein sequence ID" value="KAF6517121.1"/>
    <property type="molecule type" value="Genomic_DNA"/>
</dbReference>
<evidence type="ECO:0000313" key="2">
    <source>
        <dbReference type="EMBL" id="KAF6513248.1"/>
    </source>
</evidence>
<dbReference type="Gene3D" id="1.10.443.20">
    <property type="entry name" value="Centromere DNA-binding protein complex CBF3 subunit, domain 2"/>
    <property type="match status" value="2"/>
</dbReference>
<proteinExistence type="predicted"/>
<dbReference type="Proteomes" id="UP000593570">
    <property type="component" value="Unassembled WGS sequence"/>
</dbReference>
<dbReference type="EMBL" id="JACDXP010000004">
    <property type="protein sequence ID" value="KAF6524821.1"/>
    <property type="molecule type" value="Genomic_DNA"/>
</dbReference>
<organism evidence="2 6">
    <name type="scientific">Fusarium oxysporum f. sp. conglutinans</name>
    <dbReference type="NCBI Taxonomy" id="100902"/>
    <lineage>
        <taxon>Eukaryota</taxon>
        <taxon>Fungi</taxon>
        <taxon>Dikarya</taxon>
        <taxon>Ascomycota</taxon>
        <taxon>Pezizomycotina</taxon>
        <taxon>Sordariomycetes</taxon>
        <taxon>Hypocreomycetidae</taxon>
        <taxon>Hypocreales</taxon>
        <taxon>Nectriaceae</taxon>
        <taxon>Fusarium</taxon>
        <taxon>Fusarium oxysporum species complex</taxon>
    </lineage>
</organism>
<evidence type="ECO:0000313" key="6">
    <source>
        <dbReference type="Proteomes" id="UP000593570"/>
    </source>
</evidence>
<feature type="domain" description="Ndc10" evidence="1">
    <location>
        <begin position="166"/>
        <end position="438"/>
    </location>
</feature>
<evidence type="ECO:0000313" key="4">
    <source>
        <dbReference type="EMBL" id="KAF6520553.1"/>
    </source>
</evidence>
<comment type="caution">
    <text evidence="2">The sequence shown here is derived from an EMBL/GenBank/DDBJ whole genome shotgun (WGS) entry which is preliminary data.</text>
</comment>
<dbReference type="InterPro" id="IPR031872">
    <property type="entry name" value="NDC10_II"/>
</dbReference>
<sequence length="461" mass="51825">MPRAAVDGSLYSWPDGKLVTPDKLAAWLKEDILLRRVALPQKKPRARGKGKGKGKAIQLRRQLEQEQLEAAALAEAESLAEALEVPLAEAAELLADDREGYVPPTALAPAAADLAEGSLLTRGTIDAYIAAVIELWRLQVAHGNANTENPRGAADLLLSGAAYMPQNLRTRVDLLFGHYYLLRGENRRKMELADLSLLDYPSSEGPTPCGCLVTLLRDGKLNKTAKKEFMGALRHKDPLFCTQGALAQLFFWRWHVAGEPSPSFRRRQDWYRIKVLIGRDREQELSYPTQLQETWRIFGAAGLMASKKMHLLRRAGRWNQSVLCQAYLTHLPRQFMRIVAGFSASPGDYFLARAAHEPPYILQKQLWPWIEEWEPRFEACARRQCWAEGGLDDDDLAADGFLKLMRRLRIVLLQDLAVLQPRYPSLPFFAYAPFNGPEWDEFAVAVRSDAVGATEPLSLLV</sequence>
<dbReference type="Pfam" id="PF16787">
    <property type="entry name" value="NDC10_II"/>
    <property type="match status" value="1"/>
</dbReference>
<evidence type="ECO:0000259" key="1">
    <source>
        <dbReference type="Pfam" id="PF16787"/>
    </source>
</evidence>
<gene>
    <name evidence="3" type="ORF">HZS61_002682</name>
    <name evidence="2" type="ORF">HZS61_006573</name>
    <name evidence="5" type="ORF">HZS61_010616</name>
    <name evidence="4" type="ORF">HZS61_014811</name>
</gene>
<evidence type="ECO:0000313" key="3">
    <source>
        <dbReference type="EMBL" id="KAF6517121.1"/>
    </source>
</evidence>
<dbReference type="AlphaFoldDB" id="A0A8H6G8A7"/>
<name>A0A8H6G8A7_FUSOX</name>
<dbReference type="GO" id="GO:0003677">
    <property type="term" value="F:DNA binding"/>
    <property type="evidence" value="ECO:0007669"/>
    <property type="project" value="InterPro"/>
</dbReference>
<dbReference type="EMBL" id="JACDXP010000007">
    <property type="protein sequence ID" value="KAF6520553.1"/>
    <property type="molecule type" value="Genomic_DNA"/>
</dbReference>
<dbReference type="InterPro" id="IPR038279">
    <property type="entry name" value="Ndc10_dom2_sf"/>
</dbReference>